<dbReference type="RefSeq" id="WP_036830917.1">
    <property type="nucleotide sequence ID" value="NZ_AVPG01000001.1"/>
</dbReference>
<evidence type="ECO:0000313" key="1">
    <source>
        <dbReference type="EMBL" id="KGX89184.1"/>
    </source>
</evidence>
<organism evidence="1 2">
    <name type="scientific">Pontibacillus litoralis JSM 072002</name>
    <dbReference type="NCBI Taxonomy" id="1385512"/>
    <lineage>
        <taxon>Bacteria</taxon>
        <taxon>Bacillati</taxon>
        <taxon>Bacillota</taxon>
        <taxon>Bacilli</taxon>
        <taxon>Bacillales</taxon>
        <taxon>Bacillaceae</taxon>
        <taxon>Pontibacillus</taxon>
    </lineage>
</organism>
<name>A0A0A5GAX9_9BACI</name>
<dbReference type="eggNOG" id="ENOG5033MZ5">
    <property type="taxonomic scope" value="Bacteria"/>
</dbReference>
<dbReference type="STRING" id="1385512.N784_00530"/>
<gene>
    <name evidence="1" type="ORF">N784_00530</name>
</gene>
<accession>A0A0A5GAX9</accession>
<evidence type="ECO:0000313" key="2">
    <source>
        <dbReference type="Proteomes" id="UP000030401"/>
    </source>
</evidence>
<dbReference type="Proteomes" id="UP000030401">
    <property type="component" value="Unassembled WGS sequence"/>
</dbReference>
<dbReference type="EMBL" id="AVPG01000001">
    <property type="protein sequence ID" value="KGX89184.1"/>
    <property type="molecule type" value="Genomic_DNA"/>
</dbReference>
<protein>
    <recommendedName>
        <fullName evidence="3">Competence protein ComG</fullName>
    </recommendedName>
</protein>
<proteinExistence type="predicted"/>
<dbReference type="OrthoDB" id="2970140at2"/>
<dbReference type="AlphaFoldDB" id="A0A0A5GAX9"/>
<evidence type="ECO:0008006" key="3">
    <source>
        <dbReference type="Google" id="ProtNLM"/>
    </source>
</evidence>
<reference evidence="1 2" key="1">
    <citation type="submission" date="2013-08" db="EMBL/GenBank/DDBJ databases">
        <authorList>
            <person name="Huang J."/>
            <person name="Wang G."/>
        </authorList>
    </citation>
    <scope>NUCLEOTIDE SEQUENCE [LARGE SCALE GENOMIC DNA]</scope>
    <source>
        <strain evidence="1 2">JSM 072002</strain>
    </source>
</reference>
<keyword evidence="2" id="KW-1185">Reference proteome</keyword>
<sequence length="115" mass="13153">MSQNYNGFISLTSLYSFSLFLILSLSLLPIVATIQAEQSFLQEERHVVHALANELQQALYYKKEAFPFVISTTISSEPVTISFTIDGEMIKGCAHWSTIRHEERKECLYGKLYVQ</sequence>
<comment type="caution">
    <text evidence="1">The sequence shown here is derived from an EMBL/GenBank/DDBJ whole genome shotgun (WGS) entry which is preliminary data.</text>
</comment>